<evidence type="ECO:0000313" key="3">
    <source>
        <dbReference type="EMBL" id="CCA71756.1"/>
    </source>
</evidence>
<organism evidence="3 4">
    <name type="scientific">Serendipita indica (strain DSM 11827)</name>
    <name type="common">Root endophyte fungus</name>
    <name type="synonym">Piriformospora indica</name>
    <dbReference type="NCBI Taxonomy" id="1109443"/>
    <lineage>
        <taxon>Eukaryota</taxon>
        <taxon>Fungi</taxon>
        <taxon>Dikarya</taxon>
        <taxon>Basidiomycota</taxon>
        <taxon>Agaricomycotina</taxon>
        <taxon>Agaricomycetes</taxon>
        <taxon>Sebacinales</taxon>
        <taxon>Serendipitaceae</taxon>
        <taxon>Serendipita</taxon>
    </lineage>
</organism>
<keyword evidence="1" id="KW-1133">Transmembrane helix</keyword>
<sequence length="998" mass="113938">MGIPQRHRELPPTAIDGGAEKTAWEIYNERANIVDRELIRDWNESLNTLLIFAALYSAILTAFIIESMKLLEEDMQESTRDILLTISQQLANSTTGPFGRSKFEPEAWAIRVNYYFFTSISCSLIAALGAVLALQWVGSYDIGLTRPSPKLRAIQRQLRFNGAEKWKLGQIISILPLLIFASLFLLFIGLVEWLWHIHRKIAWVVIAGIVVAGLFYIVSHIISMLDVSAPFRTPISRSLPFAILRGYSWISLGVRRLFHWVQEKNRPPNRRVGSSIPQFRRTMMQAKAKLQKWPAKLSRIPAKLWKAISNPPTAYPFEQQERQILESHTYIQRDSILWLARNIDDVPVSRPHFLALLKEAITLPVEQLMAPEMDAAPWTAIFRNVFNDYDPEVLRSETPPEELKSLLEAALLIGSHSHLPLDLPLLQHPISELGQGNLSTWVLLTVWRQFAYYYGTPSDTLQHPLAQLVLTNSVSIRDLSDQMVYMILHRTRHQKRSSANGFPMLVDIWWVQRLIHPLMSPQPSDNQRRLSATALELLMAISVAAHKLSSDEFSKPDTFYKTSTTTWNQYCETLISEPGDPYREMMLTYHSVIILQWIEHARSSVDAEQRALYLTKRVAEVRTSVLNSVRPNILKFLQDAAWDRHTLQLIGSVISSTIQPYSASPADWWIEVITQCDQLLAEEIQSQDCVVSLLMRAAEATEYAIQSHAQASPPPIVHSGLLILASVILPNQYSLEPLKCMTISEVCECEYWPKLLRKWCENYERPSSGDIQSECIVLSEIAKISKRRILETEGWEQTREDLITEYIERRDDKAAYWESILADHLQGLLSTSDFDCVSMLCRIQDVPTFPDQFFEVGGQEWVINRLNGKQSHSEFPNLVAWCIKQSSSIRTLRSSMELAAIFLELMETDNDEAVADLLQQIPRALKVILNASTNGSQLLTSYYSVGMRSMAIQGWPNDVRAEMERLIKAYNRGYLISSPAEGHVRLVRDPDSHCTRGY</sequence>
<dbReference type="OrthoDB" id="3221808at2759"/>
<protein>
    <recommendedName>
        <fullName evidence="2">DUF6535 domain-containing protein</fullName>
    </recommendedName>
</protein>
<gene>
    <name evidence="3" type="ORF">PIIN_05691</name>
</gene>
<feature type="transmembrane region" description="Helical" evidence="1">
    <location>
        <begin position="174"/>
        <end position="195"/>
    </location>
</feature>
<dbReference type="Pfam" id="PF20153">
    <property type="entry name" value="DUF6535"/>
    <property type="match status" value="1"/>
</dbReference>
<reference evidence="3 4" key="1">
    <citation type="journal article" date="2011" name="PLoS Pathog.">
        <title>Endophytic Life Strategies Decoded by Genome and Transcriptome Analyses of the Mutualistic Root Symbiont Piriformospora indica.</title>
        <authorList>
            <person name="Zuccaro A."/>
            <person name="Lahrmann U."/>
            <person name="Guldener U."/>
            <person name="Langen G."/>
            <person name="Pfiffi S."/>
            <person name="Biedenkopf D."/>
            <person name="Wong P."/>
            <person name="Samans B."/>
            <person name="Grimm C."/>
            <person name="Basiewicz M."/>
            <person name="Murat C."/>
            <person name="Martin F."/>
            <person name="Kogel K.H."/>
        </authorList>
    </citation>
    <scope>NUCLEOTIDE SEQUENCE [LARGE SCALE GENOMIC DNA]</scope>
    <source>
        <strain evidence="3 4">DSM 11827</strain>
    </source>
</reference>
<dbReference type="AlphaFoldDB" id="G4TKA4"/>
<dbReference type="HOGENOM" id="CLU_300173_0_0_1"/>
<dbReference type="Proteomes" id="UP000007148">
    <property type="component" value="Unassembled WGS sequence"/>
</dbReference>
<evidence type="ECO:0000259" key="2">
    <source>
        <dbReference type="Pfam" id="PF20153"/>
    </source>
</evidence>
<dbReference type="EMBL" id="CAFZ01000133">
    <property type="protein sequence ID" value="CCA71756.1"/>
    <property type="molecule type" value="Genomic_DNA"/>
</dbReference>
<keyword evidence="1" id="KW-0812">Transmembrane</keyword>
<feature type="transmembrane region" description="Helical" evidence="1">
    <location>
        <begin position="114"/>
        <end position="137"/>
    </location>
</feature>
<name>G4TKA4_SERID</name>
<feature type="transmembrane region" description="Helical" evidence="1">
    <location>
        <begin position="201"/>
        <end position="222"/>
    </location>
</feature>
<evidence type="ECO:0000313" key="4">
    <source>
        <dbReference type="Proteomes" id="UP000007148"/>
    </source>
</evidence>
<feature type="transmembrane region" description="Helical" evidence="1">
    <location>
        <begin position="46"/>
        <end position="65"/>
    </location>
</feature>
<dbReference type="eggNOG" id="ENOG502RV6K">
    <property type="taxonomic scope" value="Eukaryota"/>
</dbReference>
<comment type="caution">
    <text evidence="3">The sequence shown here is derived from an EMBL/GenBank/DDBJ whole genome shotgun (WGS) entry which is preliminary data.</text>
</comment>
<accession>G4TKA4</accession>
<feature type="domain" description="DUF6535" evidence="2">
    <location>
        <begin position="24"/>
        <end position="196"/>
    </location>
</feature>
<dbReference type="InParanoid" id="G4TKA4"/>
<keyword evidence="4" id="KW-1185">Reference proteome</keyword>
<dbReference type="InterPro" id="IPR045338">
    <property type="entry name" value="DUF6535"/>
</dbReference>
<keyword evidence="1" id="KW-0472">Membrane</keyword>
<proteinExistence type="predicted"/>
<evidence type="ECO:0000256" key="1">
    <source>
        <dbReference type="SAM" id="Phobius"/>
    </source>
</evidence>